<sequence length="874" mass="96348">MQPQPPLPTTPTPLHRTVHPVPSASRRPTFTSRLTSFSRTSANASGSSSGYYNYSNSFLRLFVGALAVAGSKSWVLDDPRQLSGGVGWLVLAFWSGRVIGELREIFSGDSRRKHKDAGVTSSTVLSVFLAVQTVSFFMALQAVGPLRIVIVALAATIPNTSSLMSFRTLGPLIPILASTTFIVGQIATRDAISLIAVLVFAGTTFQADRTISQTNARFDRSRNNGDDKIKEGRSGSAGWWDRLVSTSTALALIFIFLIPVPLPISQVPGQRFASFITGLLVRYIPFPFISSSSTSTASRNSVIRLRSPRDKVLFLSTIPVLQFFALHPIPTSIDLLILLPMSLFSILAAVDTNKPGMDNSAWIFPNKSLSTSKASWSFMSLLPARWRPHLQTILNTPTSSKIFYFLLLNLAYMFVQMVYGVFTNSLGLISDAIHMLFDCLGLAVGLWASVAATWKPDGRYTFGYSRVETLSGFANGCFLILISIFIIFEGIQRVLDPPEMETHQLLLVSGIGLAINLWGMYATGGHHHHGHSHGHDHGHGHSHGHSHSHAPIPTDHRHDHQEKYDHHRSDSQGVSENSRHGWTPEHSHHDHSHSQPDHDRHDHASCNGHDHIHAQVSYESASMRKLANQKRGLQQHDHHDHAHSHDHENNHNQDCSHDHDHRSHDHGHDHDHDHGHDDHGHGHDHAHSHNMRGVFLHVLADTLGSVGVIISTILIRFTGWTGFDPIASLFIAVLIMASVIPLVIDSGRVLCLDVGNHKEEEIRSALTALSTIDGVANYASPRFWPRCEGELVGSIHIQLAPSKSAYDPTRFSTPYLNKPRSGDVIYSNSEKVISRVEKVLKKKIRGLTELVVQVEGSEDKGYCTCMTGTGSTGM</sequence>
<evidence type="ECO:0000256" key="2">
    <source>
        <dbReference type="ARBA" id="ARBA00008873"/>
    </source>
</evidence>
<dbReference type="GO" id="GO:1904257">
    <property type="term" value="P:zinc ion import into Golgi lumen"/>
    <property type="evidence" value="ECO:0007669"/>
    <property type="project" value="TreeGrafter"/>
</dbReference>
<accession>A0A1B9GJC5</accession>
<reference evidence="11 12" key="1">
    <citation type="submission" date="2013-07" db="EMBL/GenBank/DDBJ databases">
        <title>The Genome Sequence of Cryptococcus heveanensis BCC8398.</title>
        <authorList>
            <consortium name="The Broad Institute Genome Sequencing Platform"/>
            <person name="Cuomo C."/>
            <person name="Litvintseva A."/>
            <person name="Chen Y."/>
            <person name="Heitman J."/>
            <person name="Sun S."/>
            <person name="Springer D."/>
            <person name="Dromer F."/>
            <person name="Young S.K."/>
            <person name="Zeng Q."/>
            <person name="Gargeya S."/>
            <person name="Fitzgerald M."/>
            <person name="Abouelleil A."/>
            <person name="Alvarado L."/>
            <person name="Berlin A.M."/>
            <person name="Chapman S.B."/>
            <person name="Dewar J."/>
            <person name="Goldberg J."/>
            <person name="Griggs A."/>
            <person name="Gujja S."/>
            <person name="Hansen M."/>
            <person name="Howarth C."/>
            <person name="Imamovic A."/>
            <person name="Larimer J."/>
            <person name="McCowan C."/>
            <person name="Murphy C."/>
            <person name="Pearson M."/>
            <person name="Priest M."/>
            <person name="Roberts A."/>
            <person name="Saif S."/>
            <person name="Shea T."/>
            <person name="Sykes S."/>
            <person name="Wortman J."/>
            <person name="Nusbaum C."/>
            <person name="Birren B."/>
        </authorList>
    </citation>
    <scope>NUCLEOTIDE SEQUENCE [LARGE SCALE GENOMIC DNA]</scope>
    <source>
        <strain evidence="11 12">BCC8398</strain>
    </source>
</reference>
<keyword evidence="7 9" id="KW-0472">Membrane</keyword>
<gene>
    <name evidence="11" type="ORF">I316_07116</name>
</gene>
<evidence type="ECO:0000256" key="6">
    <source>
        <dbReference type="ARBA" id="ARBA00023065"/>
    </source>
</evidence>
<feature type="compositionally biased region" description="Basic and acidic residues" evidence="8">
    <location>
        <begin position="634"/>
        <end position="687"/>
    </location>
</feature>
<dbReference type="InterPro" id="IPR002524">
    <property type="entry name" value="Cation_efflux"/>
</dbReference>
<dbReference type="GO" id="GO:0005385">
    <property type="term" value="F:zinc ion transmembrane transporter activity"/>
    <property type="evidence" value="ECO:0007669"/>
    <property type="project" value="InterPro"/>
</dbReference>
<feature type="compositionally biased region" description="Basic and acidic residues" evidence="8">
    <location>
        <begin position="577"/>
        <end position="608"/>
    </location>
</feature>
<dbReference type="GO" id="GO:0006882">
    <property type="term" value="P:intracellular zinc ion homeostasis"/>
    <property type="evidence" value="ECO:0007669"/>
    <property type="project" value="InterPro"/>
</dbReference>
<dbReference type="FunFam" id="1.20.1510.10:FF:000033">
    <property type="entry name" value="Unplaced genomic scaffold supercont1.9, whole genome shotgun sequence"/>
    <property type="match status" value="1"/>
</dbReference>
<dbReference type="PANTHER" id="PTHR45755">
    <property type="match status" value="1"/>
</dbReference>
<feature type="transmembrane region" description="Helical" evidence="9">
    <location>
        <begin position="694"/>
        <end position="714"/>
    </location>
</feature>
<feature type="region of interest" description="Disordered" evidence="8">
    <location>
        <begin position="623"/>
        <end position="687"/>
    </location>
</feature>
<evidence type="ECO:0000313" key="12">
    <source>
        <dbReference type="Proteomes" id="UP000092666"/>
    </source>
</evidence>
<dbReference type="InterPro" id="IPR045316">
    <property type="entry name" value="Msc2-like"/>
</dbReference>
<proteinExistence type="inferred from homology"/>
<feature type="region of interest" description="Disordered" evidence="8">
    <location>
        <begin position="1"/>
        <end position="29"/>
    </location>
</feature>
<dbReference type="GO" id="GO:0016020">
    <property type="term" value="C:membrane"/>
    <property type="evidence" value="ECO:0007669"/>
    <property type="project" value="UniProtKB-SubCell"/>
</dbReference>
<reference evidence="12" key="2">
    <citation type="submission" date="2013-12" db="EMBL/GenBank/DDBJ databases">
        <title>Evolution of pathogenesis and genome organization in the Tremellales.</title>
        <authorList>
            <person name="Cuomo C."/>
            <person name="Litvintseva A."/>
            <person name="Heitman J."/>
            <person name="Chen Y."/>
            <person name="Sun S."/>
            <person name="Springer D."/>
            <person name="Dromer F."/>
            <person name="Young S."/>
            <person name="Zeng Q."/>
            <person name="Chapman S."/>
            <person name="Gujja S."/>
            <person name="Saif S."/>
            <person name="Birren B."/>
        </authorList>
    </citation>
    <scope>NUCLEOTIDE SEQUENCE [LARGE SCALE GENOMIC DNA]</scope>
    <source>
        <strain evidence="12">BCC8398</strain>
    </source>
</reference>
<feature type="region of interest" description="Disordered" evidence="8">
    <location>
        <begin position="527"/>
        <end position="608"/>
    </location>
</feature>
<evidence type="ECO:0000256" key="4">
    <source>
        <dbReference type="ARBA" id="ARBA00022692"/>
    </source>
</evidence>
<feature type="transmembrane region" description="Helical" evidence="9">
    <location>
        <begin position="433"/>
        <end position="452"/>
    </location>
</feature>
<name>A0A1B9GJC5_9TREE</name>
<dbReference type="GO" id="GO:0031410">
    <property type="term" value="C:cytoplasmic vesicle"/>
    <property type="evidence" value="ECO:0007669"/>
    <property type="project" value="TreeGrafter"/>
</dbReference>
<dbReference type="Pfam" id="PF01545">
    <property type="entry name" value="Cation_efflux"/>
    <property type="match status" value="1"/>
</dbReference>
<evidence type="ECO:0000256" key="5">
    <source>
        <dbReference type="ARBA" id="ARBA00022989"/>
    </source>
</evidence>
<evidence type="ECO:0000256" key="1">
    <source>
        <dbReference type="ARBA" id="ARBA00004141"/>
    </source>
</evidence>
<feature type="compositionally biased region" description="Pro residues" evidence="8">
    <location>
        <begin position="1"/>
        <end position="11"/>
    </location>
</feature>
<dbReference type="EMBL" id="KV700137">
    <property type="protein sequence ID" value="OCF31149.1"/>
    <property type="molecule type" value="Genomic_DNA"/>
</dbReference>
<dbReference type="OrthoDB" id="78669at2759"/>
<dbReference type="InterPro" id="IPR058533">
    <property type="entry name" value="Cation_efflux_TM"/>
</dbReference>
<feature type="domain" description="Cation efflux protein transmembrane" evidence="10">
    <location>
        <begin position="402"/>
        <end position="751"/>
    </location>
</feature>
<feature type="transmembrane region" description="Helical" evidence="9">
    <location>
        <begin position="239"/>
        <end position="260"/>
    </location>
</feature>
<organism evidence="11 12">
    <name type="scientific">Kwoniella heveanensis BCC8398</name>
    <dbReference type="NCBI Taxonomy" id="1296120"/>
    <lineage>
        <taxon>Eukaryota</taxon>
        <taxon>Fungi</taxon>
        <taxon>Dikarya</taxon>
        <taxon>Basidiomycota</taxon>
        <taxon>Agaricomycotina</taxon>
        <taxon>Tremellomycetes</taxon>
        <taxon>Tremellales</taxon>
        <taxon>Cryptococcaceae</taxon>
        <taxon>Kwoniella</taxon>
    </lineage>
</organism>
<feature type="compositionally biased region" description="Low complexity" evidence="8">
    <location>
        <begin position="12"/>
        <end position="29"/>
    </location>
</feature>
<keyword evidence="5 9" id="KW-1133">Transmembrane helix</keyword>
<evidence type="ECO:0000259" key="10">
    <source>
        <dbReference type="Pfam" id="PF01545"/>
    </source>
</evidence>
<evidence type="ECO:0000313" key="11">
    <source>
        <dbReference type="EMBL" id="OCF31149.1"/>
    </source>
</evidence>
<feature type="transmembrane region" description="Helical" evidence="9">
    <location>
        <begin position="119"/>
        <end position="140"/>
    </location>
</feature>
<comment type="subcellular location">
    <subcellularLocation>
        <location evidence="1">Membrane</location>
        <topology evidence="1">Multi-pass membrane protein</topology>
    </subcellularLocation>
</comment>
<keyword evidence="3" id="KW-0813">Transport</keyword>
<evidence type="ECO:0000256" key="3">
    <source>
        <dbReference type="ARBA" id="ARBA00022448"/>
    </source>
</evidence>
<dbReference type="SUPFAM" id="SSF161111">
    <property type="entry name" value="Cation efflux protein transmembrane domain-like"/>
    <property type="match status" value="1"/>
</dbReference>
<feature type="transmembrane region" description="Helical" evidence="9">
    <location>
        <begin position="503"/>
        <end position="522"/>
    </location>
</feature>
<feature type="transmembrane region" description="Helical" evidence="9">
    <location>
        <begin position="335"/>
        <end position="352"/>
    </location>
</feature>
<evidence type="ECO:0000256" key="8">
    <source>
        <dbReference type="SAM" id="MobiDB-lite"/>
    </source>
</evidence>
<feature type="transmembrane region" description="Helical" evidence="9">
    <location>
        <begin position="726"/>
        <end position="744"/>
    </location>
</feature>
<comment type="similarity">
    <text evidence="2">Belongs to the cation diffusion facilitator (CDF) transporter (TC 2.A.4) family. SLC30A subfamily.</text>
</comment>
<dbReference type="Proteomes" id="UP000092666">
    <property type="component" value="Unassembled WGS sequence"/>
</dbReference>
<dbReference type="Gene3D" id="1.20.1510.10">
    <property type="entry name" value="Cation efflux protein transmembrane domain"/>
    <property type="match status" value="2"/>
</dbReference>
<dbReference type="InterPro" id="IPR027469">
    <property type="entry name" value="Cation_efflux_TMD_sf"/>
</dbReference>
<feature type="compositionally biased region" description="Basic and acidic residues" evidence="8">
    <location>
        <begin position="554"/>
        <end position="570"/>
    </location>
</feature>
<feature type="transmembrane region" description="Helical" evidence="9">
    <location>
        <begin position="402"/>
        <end position="421"/>
    </location>
</feature>
<evidence type="ECO:0000256" key="9">
    <source>
        <dbReference type="SAM" id="Phobius"/>
    </source>
</evidence>
<dbReference type="STRING" id="1296120.A0A1B9GJC5"/>
<dbReference type="GO" id="GO:0005794">
    <property type="term" value="C:Golgi apparatus"/>
    <property type="evidence" value="ECO:0007669"/>
    <property type="project" value="TreeGrafter"/>
</dbReference>
<keyword evidence="6" id="KW-0406">Ion transport</keyword>
<feature type="transmembrane region" description="Helical" evidence="9">
    <location>
        <begin position="473"/>
        <end position="491"/>
    </location>
</feature>
<dbReference type="PANTHER" id="PTHR45755:SF4">
    <property type="entry name" value="ZINC TRANSPORTER 7"/>
    <property type="match status" value="1"/>
</dbReference>
<dbReference type="AlphaFoldDB" id="A0A1B9GJC5"/>
<dbReference type="NCBIfam" id="TIGR01297">
    <property type="entry name" value="CDF"/>
    <property type="match status" value="1"/>
</dbReference>
<evidence type="ECO:0000256" key="7">
    <source>
        <dbReference type="ARBA" id="ARBA00023136"/>
    </source>
</evidence>
<protein>
    <recommendedName>
        <fullName evidence="10">Cation efflux protein transmembrane domain-containing protein</fullName>
    </recommendedName>
</protein>
<keyword evidence="12" id="KW-1185">Reference proteome</keyword>
<keyword evidence="4 9" id="KW-0812">Transmembrane</keyword>